<sequence length="453" mass="51021">VSSRTTRGYGSIIAREWYAELPEAVRDLVDQAGFGLFCTGISRYPTSRTLTGALVERWWDTTNSFHFSATGDMTMTPFDFVVLTGLDMEGWPIPYDEDMGEWEAAWIYLLGARPPVDRSSSRIRYTWFFSHVRERVPETPEEVAQYTRGFLMFLFGTTLFSDRGNTIGLYLLSALVDLSQVSQYDWGGAGLATLYYYMSATSREQGNIVGGYWRAWEGQYRPRARETLPYLRQFFHTVWPTEFAGGWAASRYRILFEGPAGRDWFLGDRFMRQTMGFPEQNVPAAPPDDMRSTEGLTFQDINSAMLGTDVFLHLEEGEYATYCHTYLMPPLTGVRTPTRRFVGMPSSSRARAAGVPSASRAGTSRGGARLVPPILPTYHHAGWLDIPTKLTGWRYGTSYPIPIEPPMPGHPYVRDPNSLPPTTEYTEGLLGLVASLEGMVLRRETQLSIVGVL</sequence>
<accession>A0ACC0F9R0</accession>
<organism evidence="1 2">
    <name type="scientific">Camellia lanceoleosa</name>
    <dbReference type="NCBI Taxonomy" id="1840588"/>
    <lineage>
        <taxon>Eukaryota</taxon>
        <taxon>Viridiplantae</taxon>
        <taxon>Streptophyta</taxon>
        <taxon>Embryophyta</taxon>
        <taxon>Tracheophyta</taxon>
        <taxon>Spermatophyta</taxon>
        <taxon>Magnoliopsida</taxon>
        <taxon>eudicotyledons</taxon>
        <taxon>Gunneridae</taxon>
        <taxon>Pentapetalae</taxon>
        <taxon>asterids</taxon>
        <taxon>Ericales</taxon>
        <taxon>Theaceae</taxon>
        <taxon>Camellia</taxon>
    </lineage>
</organism>
<gene>
    <name evidence="1" type="ORF">LOK49_LG14G01477</name>
</gene>
<name>A0ACC0F9R0_9ERIC</name>
<evidence type="ECO:0000313" key="2">
    <source>
        <dbReference type="Proteomes" id="UP001060215"/>
    </source>
</evidence>
<protein>
    <submittedName>
        <fullName evidence="1">Protein MAINTENANCE OF MERISTEMS</fullName>
    </submittedName>
</protein>
<reference evidence="1 2" key="1">
    <citation type="journal article" date="2022" name="Plant J.">
        <title>Chromosome-level genome of Camellia lanceoleosa provides a valuable resource for understanding genome evolution and self-incompatibility.</title>
        <authorList>
            <person name="Gong W."/>
            <person name="Xiao S."/>
            <person name="Wang L."/>
            <person name="Liao Z."/>
            <person name="Chang Y."/>
            <person name="Mo W."/>
            <person name="Hu G."/>
            <person name="Li W."/>
            <person name="Zhao G."/>
            <person name="Zhu H."/>
            <person name="Hu X."/>
            <person name="Ji K."/>
            <person name="Xiang X."/>
            <person name="Song Q."/>
            <person name="Yuan D."/>
            <person name="Jin S."/>
            <person name="Zhang L."/>
        </authorList>
    </citation>
    <scope>NUCLEOTIDE SEQUENCE [LARGE SCALE GENOMIC DNA]</scope>
    <source>
        <strain evidence="1">SQ_2022a</strain>
    </source>
</reference>
<evidence type="ECO:0000313" key="1">
    <source>
        <dbReference type="EMBL" id="KAI7985422.1"/>
    </source>
</evidence>
<dbReference type="Proteomes" id="UP001060215">
    <property type="component" value="Chromosome 15"/>
</dbReference>
<dbReference type="EMBL" id="CM045772">
    <property type="protein sequence ID" value="KAI7985422.1"/>
    <property type="molecule type" value="Genomic_DNA"/>
</dbReference>
<comment type="caution">
    <text evidence="1">The sequence shown here is derived from an EMBL/GenBank/DDBJ whole genome shotgun (WGS) entry which is preliminary data.</text>
</comment>
<feature type="non-terminal residue" evidence="1">
    <location>
        <position position="453"/>
    </location>
</feature>
<feature type="non-terminal residue" evidence="1">
    <location>
        <position position="1"/>
    </location>
</feature>
<proteinExistence type="predicted"/>
<keyword evidence="2" id="KW-1185">Reference proteome</keyword>